<comment type="caution">
    <text evidence="14">The sequence shown here is derived from an EMBL/GenBank/DDBJ whole genome shotgun (WGS) entry which is preliminary data.</text>
</comment>
<evidence type="ECO:0000259" key="13">
    <source>
        <dbReference type="Pfam" id="PF01593"/>
    </source>
</evidence>
<evidence type="ECO:0000256" key="2">
    <source>
        <dbReference type="ARBA" id="ARBA00001974"/>
    </source>
</evidence>
<keyword evidence="10 12" id="KW-0560">Oxidoreductase</keyword>
<dbReference type="PANTHER" id="PTHR42923">
    <property type="entry name" value="PROTOPORPHYRINOGEN OXIDASE"/>
    <property type="match status" value="1"/>
</dbReference>
<dbReference type="InterPro" id="IPR002937">
    <property type="entry name" value="Amino_oxidase"/>
</dbReference>
<dbReference type="Gene3D" id="1.10.3110.10">
    <property type="entry name" value="protoporphyrinogen ix oxidase, domain 3"/>
    <property type="match status" value="1"/>
</dbReference>
<comment type="catalytic activity">
    <reaction evidence="1">
        <text>coproporphyrinogen III + 3 O2 = coproporphyrin III + 3 H2O2</text>
        <dbReference type="Rhea" id="RHEA:43436"/>
        <dbReference type="ChEBI" id="CHEBI:15379"/>
        <dbReference type="ChEBI" id="CHEBI:16240"/>
        <dbReference type="ChEBI" id="CHEBI:57309"/>
        <dbReference type="ChEBI" id="CHEBI:131725"/>
        <dbReference type="EC" id="1.3.3.15"/>
    </reaction>
    <physiologicalReaction direction="left-to-right" evidence="1">
        <dbReference type="Rhea" id="RHEA:43437"/>
    </physiologicalReaction>
</comment>
<dbReference type="UniPathway" id="UPA00252"/>
<evidence type="ECO:0000256" key="6">
    <source>
        <dbReference type="ARBA" id="ARBA00012402"/>
    </source>
</evidence>
<reference evidence="14 15" key="1">
    <citation type="submission" date="2018-03" db="EMBL/GenBank/DDBJ databases">
        <title>Actinopolyspora mortivallis from Sahara, screening for active biomolecules.</title>
        <authorList>
            <person name="Selama O."/>
            <person name="Wellington E.M.H."/>
            <person name="Hacene H."/>
        </authorList>
    </citation>
    <scope>NUCLEOTIDE SEQUENCE [LARGE SCALE GENOMIC DNA]</scope>
    <source>
        <strain evidence="14 15">M5A</strain>
    </source>
</reference>
<dbReference type="PANTHER" id="PTHR42923:SF3">
    <property type="entry name" value="PROTOPORPHYRINOGEN OXIDASE"/>
    <property type="match status" value="1"/>
</dbReference>
<comment type="cofactor">
    <cofactor evidence="2 12">
        <name>FAD</name>
        <dbReference type="ChEBI" id="CHEBI:57692"/>
    </cofactor>
</comment>
<evidence type="ECO:0000256" key="11">
    <source>
        <dbReference type="ARBA" id="ARBA00023133"/>
    </source>
</evidence>
<evidence type="ECO:0000313" key="14">
    <source>
        <dbReference type="EMBL" id="PRW65074.1"/>
    </source>
</evidence>
<comment type="subcellular location">
    <subcellularLocation>
        <location evidence="12">Cytoplasm</location>
    </subcellularLocation>
</comment>
<dbReference type="EC" id="1.3.3.15" evidence="6 12"/>
<dbReference type="STRING" id="1050202.GCA_000384035_00978"/>
<dbReference type="GO" id="GO:0006783">
    <property type="term" value="P:heme biosynthetic process"/>
    <property type="evidence" value="ECO:0007669"/>
    <property type="project" value="UniProtKB-UniRule"/>
</dbReference>
<dbReference type="InterPro" id="IPR036188">
    <property type="entry name" value="FAD/NAD-bd_sf"/>
</dbReference>
<evidence type="ECO:0000256" key="1">
    <source>
        <dbReference type="ARBA" id="ARBA00001755"/>
    </source>
</evidence>
<evidence type="ECO:0000256" key="3">
    <source>
        <dbReference type="ARBA" id="ARBA00002185"/>
    </source>
</evidence>
<evidence type="ECO:0000256" key="9">
    <source>
        <dbReference type="ARBA" id="ARBA00022827"/>
    </source>
</evidence>
<protein>
    <recommendedName>
        <fullName evidence="7 12">Coproporphyrinogen III oxidase</fullName>
        <ecNumber evidence="6 12">1.3.3.15</ecNumber>
    </recommendedName>
</protein>
<keyword evidence="11 12" id="KW-0350">Heme biosynthesis</keyword>
<keyword evidence="9 12" id="KW-0274">FAD</keyword>
<evidence type="ECO:0000256" key="12">
    <source>
        <dbReference type="RuleBase" id="RU364052"/>
    </source>
</evidence>
<gene>
    <name evidence="14" type="primary">hemG</name>
    <name evidence="14" type="ORF">CEP50_00615</name>
</gene>
<evidence type="ECO:0000256" key="7">
    <source>
        <dbReference type="ARBA" id="ARBA00019046"/>
    </source>
</evidence>
<evidence type="ECO:0000256" key="5">
    <source>
        <dbReference type="ARBA" id="ARBA00008310"/>
    </source>
</evidence>
<evidence type="ECO:0000256" key="10">
    <source>
        <dbReference type="ARBA" id="ARBA00023002"/>
    </source>
</evidence>
<dbReference type="Pfam" id="PF01593">
    <property type="entry name" value="Amino_oxidase"/>
    <property type="match status" value="1"/>
</dbReference>
<evidence type="ECO:0000256" key="8">
    <source>
        <dbReference type="ARBA" id="ARBA00022630"/>
    </source>
</evidence>
<comment type="function">
    <text evidence="3 12">Involved in coproporphyrin-dependent heme b biosynthesis. Catalyzes the oxidation of coproporphyrinogen III to coproporphyrin III.</text>
</comment>
<dbReference type="Gene3D" id="3.90.660.20">
    <property type="entry name" value="Protoporphyrinogen oxidase, mitochondrial, domain 2"/>
    <property type="match status" value="1"/>
</dbReference>
<sequence length="470" mass="48562">MSRVAVVGGGISGLTAAHRLRTLLGPGAEIVLVDRANRLGGKLHTYRIAGSGYDLGAEAFLARRPEVLRLAEELGLDSELVHPSGASARIRAGGHTLPLPSGMFMGVPTSAEAVRSVLSPEGCRHVERETELLPPRWEKGTDVSVGGLLRSRFGTEVVERLVEPLLGGVYGGSADELGLRATMPALAEALDAGARSLTEAAGRAAPAPSPATGQRPPVFGTFAHGYDTLVRGLAERARATVELGLPVRELHRSGRSWELVVGGAHRPRTVTADAVVLAVPPPAARDLLAEVAPEASVGFGRIRQASMAVVGMALPAGVEPPDSSGTLVARGERHADGTPFTAKAFTFSSTKWPHLRGSGGEPLVRASVGRGDPAELRGSDAELLRLVRADLAELTGITAEPVETVVTRWGGGIPQYGVGHTETVAAVEEAVDRVPGLAVAGAALHGVGVPACVGTGEAAARRIAGRLSRD</sequence>
<keyword evidence="12" id="KW-0963">Cytoplasm</keyword>
<dbReference type="Proteomes" id="UP000239352">
    <property type="component" value="Unassembled WGS sequence"/>
</dbReference>
<dbReference type="RefSeq" id="WP_106111948.1">
    <property type="nucleotide sequence ID" value="NZ_PVSR01000001.1"/>
</dbReference>
<comment type="similarity">
    <text evidence="5 12">Belongs to the protoporphyrinogen/coproporphyrinogen oxidase family. Coproporphyrinogen III oxidase subfamily.</text>
</comment>
<dbReference type="GO" id="GO:0005737">
    <property type="term" value="C:cytoplasm"/>
    <property type="evidence" value="ECO:0007669"/>
    <property type="project" value="UniProtKB-SubCell"/>
</dbReference>
<name>A0A2T0H124_ACTMO</name>
<dbReference type="Gene3D" id="3.50.50.60">
    <property type="entry name" value="FAD/NAD(P)-binding domain"/>
    <property type="match status" value="1"/>
</dbReference>
<evidence type="ECO:0000313" key="15">
    <source>
        <dbReference type="Proteomes" id="UP000239352"/>
    </source>
</evidence>
<comment type="pathway">
    <text evidence="4 12">Porphyrin-containing compound metabolism; protoheme biosynthesis.</text>
</comment>
<proteinExistence type="inferred from homology"/>
<dbReference type="InterPro" id="IPR004572">
    <property type="entry name" value="Protoporphyrinogen_oxidase"/>
</dbReference>
<keyword evidence="15" id="KW-1185">Reference proteome</keyword>
<accession>A0A2T0H124</accession>
<dbReference type="NCBIfam" id="TIGR00562">
    <property type="entry name" value="proto_IX_ox"/>
    <property type="match status" value="1"/>
</dbReference>
<feature type="domain" description="Amine oxidase" evidence="13">
    <location>
        <begin position="11"/>
        <end position="463"/>
    </location>
</feature>
<dbReference type="EMBL" id="PVSR01000001">
    <property type="protein sequence ID" value="PRW65074.1"/>
    <property type="molecule type" value="Genomic_DNA"/>
</dbReference>
<dbReference type="GO" id="GO:0004729">
    <property type="term" value="F:oxygen-dependent protoporphyrinogen oxidase activity"/>
    <property type="evidence" value="ECO:0007669"/>
    <property type="project" value="UniProtKB-UniRule"/>
</dbReference>
<dbReference type="InParanoid" id="A0A2T0H124"/>
<dbReference type="SUPFAM" id="SSF51905">
    <property type="entry name" value="FAD/NAD(P)-binding domain"/>
    <property type="match status" value="1"/>
</dbReference>
<dbReference type="FunCoup" id="A0A2T0H124">
    <property type="interactions" value="370"/>
</dbReference>
<dbReference type="InterPro" id="IPR050464">
    <property type="entry name" value="Zeta_carotene_desat/Oxidored"/>
</dbReference>
<dbReference type="SUPFAM" id="SSF54373">
    <property type="entry name" value="FAD-linked reductases, C-terminal domain"/>
    <property type="match status" value="1"/>
</dbReference>
<organism evidence="14 15">
    <name type="scientific">Actinopolyspora mortivallis</name>
    <dbReference type="NCBI Taxonomy" id="33906"/>
    <lineage>
        <taxon>Bacteria</taxon>
        <taxon>Bacillati</taxon>
        <taxon>Actinomycetota</taxon>
        <taxon>Actinomycetes</taxon>
        <taxon>Actinopolysporales</taxon>
        <taxon>Actinopolysporaceae</taxon>
        <taxon>Actinopolyspora</taxon>
    </lineage>
</organism>
<dbReference type="AlphaFoldDB" id="A0A2T0H124"/>
<evidence type="ECO:0000256" key="4">
    <source>
        <dbReference type="ARBA" id="ARBA00004744"/>
    </source>
</evidence>
<keyword evidence="8 12" id="KW-0285">Flavoprotein</keyword>